<organism evidence="2 3">
    <name type="scientific">Conyzicola lurida</name>
    <dbReference type="NCBI Taxonomy" id="1172621"/>
    <lineage>
        <taxon>Bacteria</taxon>
        <taxon>Bacillati</taxon>
        <taxon>Actinomycetota</taxon>
        <taxon>Actinomycetes</taxon>
        <taxon>Micrococcales</taxon>
        <taxon>Microbacteriaceae</taxon>
        <taxon>Conyzicola</taxon>
    </lineage>
</organism>
<dbReference type="RefSeq" id="WP_184232621.1">
    <property type="nucleotide sequence ID" value="NZ_JACHMJ010000001.1"/>
</dbReference>
<evidence type="ECO:0000313" key="2">
    <source>
        <dbReference type="EMBL" id="MBB5841766.1"/>
    </source>
</evidence>
<keyword evidence="3" id="KW-1185">Reference proteome</keyword>
<proteinExistence type="predicted"/>
<evidence type="ECO:0000313" key="3">
    <source>
        <dbReference type="Proteomes" id="UP000536685"/>
    </source>
</evidence>
<dbReference type="EMBL" id="JACHMJ010000001">
    <property type="protein sequence ID" value="MBB5841766.1"/>
    <property type="molecule type" value="Genomic_DNA"/>
</dbReference>
<name>A0A841AJ54_9MICO</name>
<dbReference type="Proteomes" id="UP000536685">
    <property type="component" value="Unassembled WGS sequence"/>
</dbReference>
<protein>
    <submittedName>
        <fullName evidence="2">Uncharacterized protein</fullName>
    </submittedName>
</protein>
<accession>A0A841AJ54</accession>
<reference evidence="2 3" key="1">
    <citation type="submission" date="2020-08" db="EMBL/GenBank/DDBJ databases">
        <title>Sequencing the genomes of 1000 actinobacteria strains.</title>
        <authorList>
            <person name="Klenk H.-P."/>
        </authorList>
    </citation>
    <scope>NUCLEOTIDE SEQUENCE [LARGE SCALE GENOMIC DNA]</scope>
    <source>
        <strain evidence="2 3">DSM 105784</strain>
    </source>
</reference>
<gene>
    <name evidence="2" type="ORF">HD599_000089</name>
</gene>
<sequence length="84" mass="9207">MGPLIAVALGATGVVLFFVPALVKADTRRRRRTDPRYRPMGSFGVVDELFHPTAYSAFQEAEAEQELPAPAPSPGDLPRRRTGR</sequence>
<evidence type="ECO:0000256" key="1">
    <source>
        <dbReference type="SAM" id="MobiDB-lite"/>
    </source>
</evidence>
<feature type="region of interest" description="Disordered" evidence="1">
    <location>
        <begin position="61"/>
        <end position="84"/>
    </location>
</feature>
<comment type="caution">
    <text evidence="2">The sequence shown here is derived from an EMBL/GenBank/DDBJ whole genome shotgun (WGS) entry which is preliminary data.</text>
</comment>
<dbReference type="AlphaFoldDB" id="A0A841AJ54"/>